<evidence type="ECO:0000256" key="4">
    <source>
        <dbReference type="PROSITE-ProRule" id="PRU00175"/>
    </source>
</evidence>
<dbReference type="InterPro" id="IPR001841">
    <property type="entry name" value="Znf_RING"/>
</dbReference>
<dbReference type="SUPFAM" id="SSF57850">
    <property type="entry name" value="RING/U-box"/>
    <property type="match status" value="1"/>
</dbReference>
<sequence>MIISFSAPSQSIVRRTRKAMELAKCPVCLDLMAKPFVLGCGHSFCELCAAESVNVNDKCAVCRQPTRGLCAPNVDLDRLIRDLILPSLEPESRRIYEERCEIQRKRVRRKDRFRCIIWTEVERIRPDSILVHDIVQNCTDVFGKSEDVVRELTEIFSREILANDLSVFAMSETEKGLSIHFKEAFRRN</sequence>
<reference evidence="6" key="1">
    <citation type="submission" date="2023-06" db="EMBL/GenBank/DDBJ databases">
        <title>Genomic analysis of the entomopathogenic nematode Steinernema hermaphroditum.</title>
        <authorList>
            <person name="Schwarz E.M."/>
            <person name="Heppert J.K."/>
            <person name="Baniya A."/>
            <person name="Schwartz H.T."/>
            <person name="Tan C.-H."/>
            <person name="Antoshechkin I."/>
            <person name="Sternberg P.W."/>
            <person name="Goodrich-Blair H."/>
            <person name="Dillman A.R."/>
        </authorList>
    </citation>
    <scope>NUCLEOTIDE SEQUENCE</scope>
    <source>
        <strain evidence="6">PS9179</strain>
        <tissue evidence="6">Whole animal</tissue>
    </source>
</reference>
<evidence type="ECO:0000256" key="2">
    <source>
        <dbReference type="ARBA" id="ARBA00022771"/>
    </source>
</evidence>
<dbReference type="InterPro" id="IPR017907">
    <property type="entry name" value="Znf_RING_CS"/>
</dbReference>
<keyword evidence="1" id="KW-0479">Metal-binding</keyword>
<evidence type="ECO:0000256" key="1">
    <source>
        <dbReference type="ARBA" id="ARBA00022723"/>
    </source>
</evidence>
<evidence type="ECO:0000313" key="6">
    <source>
        <dbReference type="EMBL" id="KAK0418087.1"/>
    </source>
</evidence>
<protein>
    <recommendedName>
        <fullName evidence="5">RING-type domain-containing protein</fullName>
    </recommendedName>
</protein>
<dbReference type="PANTHER" id="PTHR23327">
    <property type="entry name" value="RING FINGER PROTEIN 127"/>
    <property type="match status" value="1"/>
</dbReference>
<dbReference type="SMART" id="SM00184">
    <property type="entry name" value="RING"/>
    <property type="match status" value="1"/>
</dbReference>
<accession>A0AA39I599</accession>
<dbReference type="Proteomes" id="UP001175271">
    <property type="component" value="Unassembled WGS sequence"/>
</dbReference>
<gene>
    <name evidence="6" type="ORF">QR680_013363</name>
</gene>
<dbReference type="InterPro" id="IPR013083">
    <property type="entry name" value="Znf_RING/FYVE/PHD"/>
</dbReference>
<dbReference type="EMBL" id="JAUCMV010000002">
    <property type="protein sequence ID" value="KAK0418087.1"/>
    <property type="molecule type" value="Genomic_DNA"/>
</dbReference>
<name>A0AA39I599_9BILA</name>
<dbReference type="InterPro" id="IPR027370">
    <property type="entry name" value="Znf-RING_euk"/>
</dbReference>
<feature type="domain" description="RING-type" evidence="5">
    <location>
        <begin position="25"/>
        <end position="63"/>
    </location>
</feature>
<dbReference type="Pfam" id="PF13445">
    <property type="entry name" value="zf-RING_UBOX"/>
    <property type="match status" value="1"/>
</dbReference>
<evidence type="ECO:0000259" key="5">
    <source>
        <dbReference type="PROSITE" id="PS50089"/>
    </source>
</evidence>
<keyword evidence="2 4" id="KW-0863">Zinc-finger</keyword>
<keyword evidence="3" id="KW-0862">Zinc</keyword>
<dbReference type="GO" id="GO:0008270">
    <property type="term" value="F:zinc ion binding"/>
    <property type="evidence" value="ECO:0007669"/>
    <property type="project" value="UniProtKB-KW"/>
</dbReference>
<dbReference type="PROSITE" id="PS00518">
    <property type="entry name" value="ZF_RING_1"/>
    <property type="match status" value="1"/>
</dbReference>
<keyword evidence="7" id="KW-1185">Reference proteome</keyword>
<organism evidence="6 7">
    <name type="scientific">Steinernema hermaphroditum</name>
    <dbReference type="NCBI Taxonomy" id="289476"/>
    <lineage>
        <taxon>Eukaryota</taxon>
        <taxon>Metazoa</taxon>
        <taxon>Ecdysozoa</taxon>
        <taxon>Nematoda</taxon>
        <taxon>Chromadorea</taxon>
        <taxon>Rhabditida</taxon>
        <taxon>Tylenchina</taxon>
        <taxon>Panagrolaimomorpha</taxon>
        <taxon>Strongyloidoidea</taxon>
        <taxon>Steinernematidae</taxon>
        <taxon>Steinernema</taxon>
    </lineage>
</organism>
<dbReference type="AlphaFoldDB" id="A0AA39I599"/>
<proteinExistence type="predicted"/>
<dbReference type="Gene3D" id="3.30.40.10">
    <property type="entry name" value="Zinc/RING finger domain, C3HC4 (zinc finger)"/>
    <property type="match status" value="1"/>
</dbReference>
<dbReference type="PROSITE" id="PS50089">
    <property type="entry name" value="ZF_RING_2"/>
    <property type="match status" value="1"/>
</dbReference>
<evidence type="ECO:0000256" key="3">
    <source>
        <dbReference type="ARBA" id="ARBA00022833"/>
    </source>
</evidence>
<evidence type="ECO:0000313" key="7">
    <source>
        <dbReference type="Proteomes" id="UP001175271"/>
    </source>
</evidence>
<comment type="caution">
    <text evidence="6">The sequence shown here is derived from an EMBL/GenBank/DDBJ whole genome shotgun (WGS) entry which is preliminary data.</text>
</comment>